<organism evidence="7">
    <name type="scientific">Anisakis simplex</name>
    <name type="common">Herring worm</name>
    <dbReference type="NCBI Taxonomy" id="6269"/>
    <lineage>
        <taxon>Eukaryota</taxon>
        <taxon>Metazoa</taxon>
        <taxon>Ecdysozoa</taxon>
        <taxon>Nematoda</taxon>
        <taxon>Chromadorea</taxon>
        <taxon>Rhabditida</taxon>
        <taxon>Spirurina</taxon>
        <taxon>Ascaridomorpha</taxon>
        <taxon>Ascaridoidea</taxon>
        <taxon>Anisakidae</taxon>
        <taxon>Anisakis</taxon>
        <taxon>Anisakis simplex complex</taxon>
    </lineage>
</organism>
<reference evidence="7" key="1">
    <citation type="submission" date="2017-02" db="UniProtKB">
        <authorList>
            <consortium name="WormBaseParasite"/>
        </authorList>
    </citation>
    <scope>IDENTIFICATION</scope>
</reference>
<evidence type="ECO:0000313" key="5">
    <source>
        <dbReference type="EMBL" id="VDK20237.1"/>
    </source>
</evidence>
<keyword evidence="3" id="KW-0012">Acyltransferase</keyword>
<sequence length="192" mass="20030">MSRTVLRNTVVLSQLVMNAIIKRCLSSAAASPRAITEVVFVGAARTPLGSFRSVFKDTPVTTLGAEALKGALKDANVDPKMVQEAFIGCVVPSNAGQGPARQVVLGAGCKVSTIVTALNKMCASGMKAIACASSLLQLGYHDLVIAGGMESMSCVPYYLPRGELPFGGAQLIVSGISIHRLSLECFSLNTIQ</sequence>
<dbReference type="EMBL" id="UYRR01003589">
    <property type="protein sequence ID" value="VDK20237.1"/>
    <property type="molecule type" value="Genomic_DNA"/>
</dbReference>
<protein>
    <submittedName>
        <fullName evidence="7">Thiolase_N domain-containing protein</fullName>
    </submittedName>
</protein>
<evidence type="ECO:0000256" key="1">
    <source>
        <dbReference type="ARBA" id="ARBA00010982"/>
    </source>
</evidence>
<evidence type="ECO:0000256" key="2">
    <source>
        <dbReference type="ARBA" id="ARBA00022679"/>
    </source>
</evidence>
<dbReference type="Pfam" id="PF00108">
    <property type="entry name" value="Thiolase_N"/>
    <property type="match status" value="1"/>
</dbReference>
<dbReference type="InterPro" id="IPR016039">
    <property type="entry name" value="Thiolase-like"/>
</dbReference>
<dbReference type="Proteomes" id="UP000267096">
    <property type="component" value="Unassembled WGS sequence"/>
</dbReference>
<dbReference type="InterPro" id="IPR020616">
    <property type="entry name" value="Thiolase_N"/>
</dbReference>
<dbReference type="PANTHER" id="PTHR18919:SF156">
    <property type="entry name" value="ACETYL-COA ACETYLTRANSFERASE, MITOCHONDRIAL"/>
    <property type="match status" value="1"/>
</dbReference>
<dbReference type="GO" id="GO:0006635">
    <property type="term" value="P:fatty acid beta-oxidation"/>
    <property type="evidence" value="ECO:0007669"/>
    <property type="project" value="TreeGrafter"/>
</dbReference>
<dbReference type="AlphaFoldDB" id="A0A0M3J5C3"/>
<keyword evidence="2" id="KW-0808">Transferase</keyword>
<feature type="domain" description="Thiolase N-terminal" evidence="4">
    <location>
        <begin position="38"/>
        <end position="160"/>
    </location>
</feature>
<dbReference type="PROSITE" id="PS00098">
    <property type="entry name" value="THIOLASE_1"/>
    <property type="match status" value="1"/>
</dbReference>
<dbReference type="Gene3D" id="3.40.47.10">
    <property type="match status" value="1"/>
</dbReference>
<dbReference type="PANTHER" id="PTHR18919">
    <property type="entry name" value="ACETYL-COA C-ACYLTRANSFERASE"/>
    <property type="match status" value="1"/>
</dbReference>
<evidence type="ECO:0000313" key="6">
    <source>
        <dbReference type="Proteomes" id="UP000267096"/>
    </source>
</evidence>
<dbReference type="InterPro" id="IPR020615">
    <property type="entry name" value="Thiolase_acyl_enz_int_AS"/>
</dbReference>
<dbReference type="OrthoDB" id="5404651at2759"/>
<comment type="similarity">
    <text evidence="1">Belongs to the thiolase-like superfamily. Thiolase family.</text>
</comment>
<dbReference type="WBParaSite" id="ASIM_0000275301-mRNA-1">
    <property type="protein sequence ID" value="ASIM_0000275301-mRNA-1"/>
    <property type="gene ID" value="ASIM_0000275301"/>
</dbReference>
<gene>
    <name evidence="5" type="ORF">ASIM_LOCUS2608</name>
</gene>
<evidence type="ECO:0000313" key="7">
    <source>
        <dbReference type="WBParaSite" id="ASIM_0000275301-mRNA-1"/>
    </source>
</evidence>
<proteinExistence type="inferred from homology"/>
<dbReference type="GO" id="GO:0005739">
    <property type="term" value="C:mitochondrion"/>
    <property type="evidence" value="ECO:0007669"/>
    <property type="project" value="TreeGrafter"/>
</dbReference>
<name>A0A0M3J5C3_ANISI</name>
<dbReference type="GO" id="GO:0003985">
    <property type="term" value="F:acetyl-CoA C-acetyltransferase activity"/>
    <property type="evidence" value="ECO:0007669"/>
    <property type="project" value="TreeGrafter"/>
</dbReference>
<reference evidence="5 6" key="2">
    <citation type="submission" date="2018-11" db="EMBL/GenBank/DDBJ databases">
        <authorList>
            <consortium name="Pathogen Informatics"/>
        </authorList>
    </citation>
    <scope>NUCLEOTIDE SEQUENCE [LARGE SCALE GENOMIC DNA]</scope>
</reference>
<keyword evidence="6" id="KW-1185">Reference proteome</keyword>
<evidence type="ECO:0000259" key="4">
    <source>
        <dbReference type="Pfam" id="PF00108"/>
    </source>
</evidence>
<accession>A0A0M3J5C3</accession>
<evidence type="ECO:0000256" key="3">
    <source>
        <dbReference type="ARBA" id="ARBA00023315"/>
    </source>
</evidence>
<dbReference type="SUPFAM" id="SSF53901">
    <property type="entry name" value="Thiolase-like"/>
    <property type="match status" value="1"/>
</dbReference>